<reference evidence="2" key="1">
    <citation type="submission" date="2020-02" db="EMBL/GenBank/DDBJ databases">
        <authorList>
            <person name="Meier V. D."/>
        </authorList>
    </citation>
    <scope>NUCLEOTIDE SEQUENCE</scope>
    <source>
        <strain evidence="2">AVDCRST_MAG30</strain>
    </source>
</reference>
<name>A0A6J4SEB0_9ACTN</name>
<protein>
    <submittedName>
        <fullName evidence="2">Uncharacterized protein</fullName>
    </submittedName>
</protein>
<feature type="region of interest" description="Disordered" evidence="1">
    <location>
        <begin position="1"/>
        <end position="79"/>
    </location>
</feature>
<accession>A0A6J4SEB0</accession>
<feature type="compositionally biased region" description="Pro residues" evidence="1">
    <location>
        <begin position="70"/>
        <end position="79"/>
    </location>
</feature>
<feature type="non-terminal residue" evidence="2">
    <location>
        <position position="1"/>
    </location>
</feature>
<sequence length="79" mass="8081">GRSRTQTAGSLRRHGARPPAPGAHLLRPGRRPAGAGDRGGDAARVRDPAAPRVDRAPARGAGADARGDPRPPAPRRGSL</sequence>
<organism evidence="2">
    <name type="scientific">uncultured Solirubrobacteraceae bacterium</name>
    <dbReference type="NCBI Taxonomy" id="1162706"/>
    <lineage>
        <taxon>Bacteria</taxon>
        <taxon>Bacillati</taxon>
        <taxon>Actinomycetota</taxon>
        <taxon>Thermoleophilia</taxon>
        <taxon>Solirubrobacterales</taxon>
        <taxon>Solirubrobacteraceae</taxon>
        <taxon>environmental samples</taxon>
    </lineage>
</organism>
<feature type="non-terminal residue" evidence="2">
    <location>
        <position position="79"/>
    </location>
</feature>
<evidence type="ECO:0000313" key="2">
    <source>
        <dbReference type="EMBL" id="CAA9496620.1"/>
    </source>
</evidence>
<gene>
    <name evidence="2" type="ORF">AVDCRST_MAG30-1678</name>
</gene>
<dbReference type="AlphaFoldDB" id="A0A6J4SEB0"/>
<feature type="compositionally biased region" description="Basic and acidic residues" evidence="1">
    <location>
        <begin position="38"/>
        <end position="57"/>
    </location>
</feature>
<evidence type="ECO:0000256" key="1">
    <source>
        <dbReference type="SAM" id="MobiDB-lite"/>
    </source>
</evidence>
<proteinExistence type="predicted"/>
<dbReference type="EMBL" id="CADCVS010000226">
    <property type="protein sequence ID" value="CAA9496620.1"/>
    <property type="molecule type" value="Genomic_DNA"/>
</dbReference>